<dbReference type="Proteomes" id="UP000316079">
    <property type="component" value="Unassembled WGS sequence"/>
</dbReference>
<evidence type="ECO:0000313" key="9">
    <source>
        <dbReference type="Proteomes" id="UP000316079"/>
    </source>
</evidence>
<dbReference type="AlphaFoldDB" id="A0A553RBR7"/>
<evidence type="ECO:0000256" key="3">
    <source>
        <dbReference type="ARBA" id="ARBA00009205"/>
    </source>
</evidence>
<protein>
    <recommendedName>
        <fullName evidence="4">Cilia- and flagella-associated protein 300</fullName>
    </recommendedName>
</protein>
<evidence type="ECO:0000256" key="7">
    <source>
        <dbReference type="ARBA" id="ARBA00023273"/>
    </source>
</evidence>
<dbReference type="GO" id="GO:0005930">
    <property type="term" value="C:axoneme"/>
    <property type="evidence" value="ECO:0007669"/>
    <property type="project" value="UniProtKB-SubCell"/>
</dbReference>
<keyword evidence="6" id="KW-0206">Cytoskeleton</keyword>
<organism evidence="8 9">
    <name type="scientific">Danionella cerebrum</name>
    <dbReference type="NCBI Taxonomy" id="2873325"/>
    <lineage>
        <taxon>Eukaryota</taxon>
        <taxon>Metazoa</taxon>
        <taxon>Chordata</taxon>
        <taxon>Craniata</taxon>
        <taxon>Vertebrata</taxon>
        <taxon>Euteleostomi</taxon>
        <taxon>Actinopterygii</taxon>
        <taxon>Neopterygii</taxon>
        <taxon>Teleostei</taxon>
        <taxon>Ostariophysi</taxon>
        <taxon>Cypriniformes</taxon>
        <taxon>Danionidae</taxon>
        <taxon>Danioninae</taxon>
        <taxon>Danionella</taxon>
    </lineage>
</organism>
<dbReference type="STRING" id="623744.A0A553RBR7"/>
<dbReference type="PANTHER" id="PTHR31078">
    <property type="entry name" value="CILIA- AND FLAGELLA-ASSOCIATED PROTEIN 300"/>
    <property type="match status" value="1"/>
</dbReference>
<keyword evidence="9" id="KW-1185">Reference proteome</keyword>
<feature type="non-terminal residue" evidence="8">
    <location>
        <position position="1"/>
    </location>
</feature>
<dbReference type="OrthoDB" id="10259249at2759"/>
<keyword evidence="5" id="KW-0963">Cytoplasm</keyword>
<gene>
    <name evidence="8" type="ORF">DNTS_004829</name>
</gene>
<comment type="caution">
    <text evidence="8">The sequence shown here is derived from an EMBL/GenBank/DDBJ whole genome shotgun (WGS) entry which is preliminary data.</text>
</comment>
<evidence type="ECO:0000256" key="1">
    <source>
        <dbReference type="ARBA" id="ARBA00002404"/>
    </source>
</evidence>
<accession>A0A553RBR7</accession>
<evidence type="ECO:0000256" key="2">
    <source>
        <dbReference type="ARBA" id="ARBA00004430"/>
    </source>
</evidence>
<dbReference type="PANTHER" id="PTHR31078:SF1">
    <property type="entry name" value="CILIA- AND FLAGELLA-ASSOCIATED PROTEIN 300"/>
    <property type="match status" value="1"/>
</dbReference>
<comment type="similarity">
    <text evidence="3">Belongs to the CFAP300 family.</text>
</comment>
<keyword evidence="7" id="KW-0966">Cell projection</keyword>
<proteinExistence type="inferred from homology"/>
<comment type="subcellular location">
    <subcellularLocation>
        <location evidence="2">Cytoplasm</location>
        <location evidence="2">Cytoskeleton</location>
        <location evidence="2">Cilium axoneme</location>
    </subcellularLocation>
</comment>
<dbReference type="Pfam" id="PF14926">
    <property type="entry name" value="CFAP300"/>
    <property type="match status" value="1"/>
</dbReference>
<name>A0A553RBR7_9TELE</name>
<comment type="function">
    <text evidence="1">Cilium- and flagellum-specific protein that plays a role in axonemal structure organization and motility. May play a role in outer and inner dynein arm assembly.</text>
</comment>
<evidence type="ECO:0000313" key="8">
    <source>
        <dbReference type="EMBL" id="TRY99638.1"/>
    </source>
</evidence>
<reference evidence="8 9" key="1">
    <citation type="journal article" date="2019" name="Sci. Data">
        <title>Hybrid genome assembly and annotation of Danionella translucida.</title>
        <authorList>
            <person name="Kadobianskyi M."/>
            <person name="Schulze L."/>
            <person name="Schuelke M."/>
            <person name="Judkewitz B."/>
        </authorList>
    </citation>
    <scope>NUCLEOTIDE SEQUENCE [LARGE SCALE GENOMIC DNA]</scope>
    <source>
        <strain evidence="8 9">Bolton</strain>
    </source>
</reference>
<evidence type="ECO:0000256" key="6">
    <source>
        <dbReference type="ARBA" id="ARBA00023212"/>
    </source>
</evidence>
<evidence type="ECO:0000256" key="4">
    <source>
        <dbReference type="ARBA" id="ARBA00022174"/>
    </source>
</evidence>
<sequence>PPSWRTLLTLQGSTYRQLDPPILSAASSARSTTCCHGNPRPTIMADEKLSFEQTFTFRTLSTKTFQFIHNPKTARLLMKWSMFGRTAVQAFNFDQFFQPYKSKDFVWNFFQDPCVKNNLKVLDRSGSWTLLGDITHVNLEAVPCTKMSVDIFDPIFSNGILRPSGDIIKCYHEVYPDFDELRMLLLEEESEHYHIISPSDRQEFLFRLFKHMVLGGELCHVQKDPETKEISVVTTVLKVSAHDDTGLYYPSSTEHEQTFAYLCIDPFKRHVYVFYHAFGIGDFSAI</sequence>
<evidence type="ECO:0000256" key="5">
    <source>
        <dbReference type="ARBA" id="ARBA00022490"/>
    </source>
</evidence>
<dbReference type="EMBL" id="SRMA01025058">
    <property type="protein sequence ID" value="TRY99638.1"/>
    <property type="molecule type" value="Genomic_DNA"/>
</dbReference>
<dbReference type="InterPro" id="IPR029416">
    <property type="entry name" value="CFAP300"/>
</dbReference>